<accession>A0A849BDD3</accession>
<evidence type="ECO:0000313" key="3">
    <source>
        <dbReference type="Proteomes" id="UP000542973"/>
    </source>
</evidence>
<protein>
    <submittedName>
        <fullName evidence="2">Uncharacterized protein</fullName>
    </submittedName>
</protein>
<name>A0A849BDD3_9BURK</name>
<dbReference type="Proteomes" id="UP000542973">
    <property type="component" value="Unassembled WGS sequence"/>
</dbReference>
<comment type="caution">
    <text evidence="2">The sequence shown here is derived from an EMBL/GenBank/DDBJ whole genome shotgun (WGS) entry which is preliminary data.</text>
</comment>
<dbReference type="EMBL" id="JABEMD010000009">
    <property type="protein sequence ID" value="NNH10627.1"/>
    <property type="molecule type" value="Genomic_DNA"/>
</dbReference>
<organism evidence="2 3">
    <name type="scientific">Cupriavidus gilardii</name>
    <dbReference type="NCBI Taxonomy" id="82541"/>
    <lineage>
        <taxon>Bacteria</taxon>
        <taxon>Pseudomonadati</taxon>
        <taxon>Pseudomonadota</taxon>
        <taxon>Betaproteobacteria</taxon>
        <taxon>Burkholderiales</taxon>
        <taxon>Burkholderiaceae</taxon>
        <taxon>Cupriavidus</taxon>
    </lineage>
</organism>
<sequence>AQRAAIVRAERYYTQHATLASYRQLYQHLAAKPHADAGARGGVGRPVLPATPPAAERQPAGRCPFAGAP</sequence>
<feature type="region of interest" description="Disordered" evidence="1">
    <location>
        <begin position="36"/>
        <end position="69"/>
    </location>
</feature>
<proteinExistence type="predicted"/>
<evidence type="ECO:0000256" key="1">
    <source>
        <dbReference type="SAM" id="MobiDB-lite"/>
    </source>
</evidence>
<evidence type="ECO:0000313" key="2">
    <source>
        <dbReference type="EMBL" id="NNH10627.1"/>
    </source>
</evidence>
<gene>
    <name evidence="2" type="ORF">HLB16_06985</name>
</gene>
<dbReference type="AlphaFoldDB" id="A0A849BDD3"/>
<reference evidence="2 3" key="1">
    <citation type="submission" date="2020-05" db="EMBL/GenBank/DDBJ databases">
        <title>MicrobeNet Type strains.</title>
        <authorList>
            <person name="Nicholson A.C."/>
        </authorList>
    </citation>
    <scope>NUCLEOTIDE SEQUENCE [LARGE SCALE GENOMIC DNA]</scope>
    <source>
        <strain evidence="2 3">ATCC 700815</strain>
    </source>
</reference>
<feature type="non-terminal residue" evidence="2">
    <location>
        <position position="1"/>
    </location>
</feature>